<comment type="caution">
    <text evidence="1">The sequence shown here is derived from an EMBL/GenBank/DDBJ whole genome shotgun (WGS) entry which is preliminary data.</text>
</comment>
<gene>
    <name evidence="1" type="ORF">AX660_04065</name>
</gene>
<dbReference type="Proteomes" id="UP000070299">
    <property type="component" value="Unassembled WGS sequence"/>
</dbReference>
<protein>
    <submittedName>
        <fullName evidence="1">Uncharacterized protein</fullName>
    </submittedName>
</protein>
<dbReference type="EMBL" id="LSNE01000002">
    <property type="protein sequence ID" value="KXI30623.1"/>
    <property type="molecule type" value="Genomic_DNA"/>
</dbReference>
<accession>A0A136A5W9</accession>
<evidence type="ECO:0000313" key="1">
    <source>
        <dbReference type="EMBL" id="KXI30623.1"/>
    </source>
</evidence>
<organism evidence="1 2">
    <name type="scientific">Paraglaciecola hydrolytica</name>
    <dbReference type="NCBI Taxonomy" id="1799789"/>
    <lineage>
        <taxon>Bacteria</taxon>
        <taxon>Pseudomonadati</taxon>
        <taxon>Pseudomonadota</taxon>
        <taxon>Gammaproteobacteria</taxon>
        <taxon>Alteromonadales</taxon>
        <taxon>Alteromonadaceae</taxon>
        <taxon>Paraglaciecola</taxon>
    </lineage>
</organism>
<reference evidence="2" key="1">
    <citation type="submission" date="2016-02" db="EMBL/GenBank/DDBJ databases">
        <authorList>
            <person name="Schultz-Johansen M."/>
            <person name="Glaring M.A."/>
            <person name="Bech P.K."/>
            <person name="Stougaard P."/>
        </authorList>
    </citation>
    <scope>NUCLEOTIDE SEQUENCE [LARGE SCALE GENOMIC DNA]</scope>
    <source>
        <strain evidence="2">S66</strain>
    </source>
</reference>
<name>A0A136A5W9_9ALTE</name>
<evidence type="ECO:0000313" key="2">
    <source>
        <dbReference type="Proteomes" id="UP000070299"/>
    </source>
</evidence>
<sequence length="195" mass="22266">MTWRVGLVAVSLLTLSGCELIGNRKGADKKVEMTEQAETKDDFCISSVTEIALEENCNMAFWLNYWSDIENKTWPQRKIQIEALGHDSSSILKKILLSQGKATPYQDRLRAQGWIESLLPRLSRPMRNFMSVAIYQPSQELLEMESALVSLSRISTDRSKQNDEYKILIDKQKSQIEQLLKIEASIIDKVNGDKL</sequence>
<dbReference type="PROSITE" id="PS51257">
    <property type="entry name" value="PROKAR_LIPOPROTEIN"/>
    <property type="match status" value="1"/>
</dbReference>
<proteinExistence type="predicted"/>
<keyword evidence="2" id="KW-1185">Reference proteome</keyword>
<dbReference type="AlphaFoldDB" id="A0A136A5W9"/>
<dbReference type="RefSeq" id="WP_068371273.1">
    <property type="nucleotide sequence ID" value="NZ_LSNE01000002.1"/>
</dbReference>
<dbReference type="OrthoDB" id="6321769at2"/>
<dbReference type="STRING" id="1799789.AX660_04065"/>